<reference evidence="2" key="1">
    <citation type="submission" date="2019-11" db="EMBL/GenBank/DDBJ databases">
        <authorList>
            <person name="Liu Y."/>
            <person name="Hou J."/>
            <person name="Li T.-Q."/>
            <person name="Guan C.-H."/>
            <person name="Wu X."/>
            <person name="Wu H.-Z."/>
            <person name="Ling F."/>
            <person name="Zhang R."/>
            <person name="Shi X.-G."/>
            <person name="Ren J.-P."/>
            <person name="Chen E.-F."/>
            <person name="Sun J.-M."/>
        </authorList>
    </citation>
    <scope>NUCLEOTIDE SEQUENCE</scope>
    <source>
        <strain evidence="2">Adult_tree_wgs_1</strain>
        <tissue evidence="2">Leaves</tissue>
    </source>
</reference>
<dbReference type="EMBL" id="WJXA01000005">
    <property type="protein sequence ID" value="KAF7144105.1"/>
    <property type="molecule type" value="Genomic_DNA"/>
</dbReference>
<dbReference type="Proteomes" id="UP000626092">
    <property type="component" value="Unassembled WGS sequence"/>
</dbReference>
<dbReference type="AlphaFoldDB" id="A0A834H0J9"/>
<feature type="compositionally biased region" description="Basic and acidic residues" evidence="1">
    <location>
        <begin position="91"/>
        <end position="105"/>
    </location>
</feature>
<organism evidence="2 3">
    <name type="scientific">Rhododendron simsii</name>
    <name type="common">Sims's rhododendron</name>
    <dbReference type="NCBI Taxonomy" id="118357"/>
    <lineage>
        <taxon>Eukaryota</taxon>
        <taxon>Viridiplantae</taxon>
        <taxon>Streptophyta</taxon>
        <taxon>Embryophyta</taxon>
        <taxon>Tracheophyta</taxon>
        <taxon>Spermatophyta</taxon>
        <taxon>Magnoliopsida</taxon>
        <taxon>eudicotyledons</taxon>
        <taxon>Gunneridae</taxon>
        <taxon>Pentapetalae</taxon>
        <taxon>asterids</taxon>
        <taxon>Ericales</taxon>
        <taxon>Ericaceae</taxon>
        <taxon>Ericoideae</taxon>
        <taxon>Rhodoreae</taxon>
        <taxon>Rhododendron</taxon>
    </lineage>
</organism>
<sequence>MEEEPQSPPRLKAELEATKIELKLLKEREEDTEVASLNAELHKNMSKIAEAEAVAAAKPVVVVRTESIKERERRMEEEYLPTLAQILGGGEEGKRGREDEWEKISLPDMGNDGMMGTVLEFYSKIVTL</sequence>
<accession>A0A834H0J9</accession>
<keyword evidence="3" id="KW-1185">Reference proteome</keyword>
<comment type="caution">
    <text evidence="2">The sequence shown here is derived from an EMBL/GenBank/DDBJ whole genome shotgun (WGS) entry which is preliminary data.</text>
</comment>
<evidence type="ECO:0000256" key="1">
    <source>
        <dbReference type="SAM" id="MobiDB-lite"/>
    </source>
</evidence>
<protein>
    <submittedName>
        <fullName evidence="2">Uncharacterized protein</fullName>
    </submittedName>
</protein>
<evidence type="ECO:0000313" key="2">
    <source>
        <dbReference type="EMBL" id="KAF7144105.1"/>
    </source>
</evidence>
<feature type="region of interest" description="Disordered" evidence="1">
    <location>
        <begin position="86"/>
        <end position="109"/>
    </location>
</feature>
<gene>
    <name evidence="2" type="ORF">RHSIM_Rhsim05G0130500</name>
</gene>
<evidence type="ECO:0000313" key="3">
    <source>
        <dbReference type="Proteomes" id="UP000626092"/>
    </source>
</evidence>
<name>A0A834H0J9_RHOSS</name>
<proteinExistence type="predicted"/>